<evidence type="ECO:0008006" key="4">
    <source>
        <dbReference type="Google" id="ProtNLM"/>
    </source>
</evidence>
<feature type="transmembrane region" description="Helical" evidence="1">
    <location>
        <begin position="9"/>
        <end position="28"/>
    </location>
</feature>
<evidence type="ECO:0000313" key="2">
    <source>
        <dbReference type="EMBL" id="CAH6635334.1"/>
    </source>
</evidence>
<accession>A0ABN8T5H0</accession>
<organism evidence="2 3">
    <name type="scientific">Pseudocitrobacter vendiensis</name>
    <dbReference type="NCBI Taxonomy" id="2488306"/>
    <lineage>
        <taxon>Bacteria</taxon>
        <taxon>Pseudomonadati</taxon>
        <taxon>Pseudomonadota</taxon>
        <taxon>Gammaproteobacteria</taxon>
        <taxon>Enterobacterales</taxon>
        <taxon>Enterobacteriaceae</taxon>
        <taxon>Pseudocitrobacter</taxon>
    </lineage>
</organism>
<keyword evidence="1" id="KW-1133">Transmembrane helix</keyword>
<name>A0ABN8T5H0_9ENTR</name>
<reference evidence="2" key="1">
    <citation type="submission" date="2022-05" db="EMBL/GenBank/DDBJ databases">
        <authorList>
            <person name="Blom J."/>
        </authorList>
    </citation>
    <scope>NUCLEOTIDE SEQUENCE</scope>
    <source>
        <strain evidence="2">Type strain: CPO20170097</strain>
    </source>
</reference>
<feature type="transmembrane region" description="Helical" evidence="1">
    <location>
        <begin position="99"/>
        <end position="123"/>
    </location>
</feature>
<comment type="caution">
    <text evidence="2">The sequence shown here is derived from an EMBL/GenBank/DDBJ whole genome shotgun (WGS) entry which is preliminary data.</text>
</comment>
<dbReference type="RefSeq" id="WP_253896629.1">
    <property type="nucleotide sequence ID" value="NZ_CALSBS010000001.1"/>
</dbReference>
<protein>
    <recommendedName>
        <fullName evidence="4">Inner membrane protein</fullName>
    </recommendedName>
</protein>
<evidence type="ECO:0000313" key="3">
    <source>
        <dbReference type="Proteomes" id="UP001152651"/>
    </source>
</evidence>
<gene>
    <name evidence="2" type="ORF">FBBNIHIM_00660</name>
</gene>
<keyword evidence="3" id="KW-1185">Reference proteome</keyword>
<sequence length="194" mass="22036">MDADLYSPFLQKVVICLVALICIILANYGISAPVFYVFFIGIIFPVIISMRLHRLSEAGTALMITADLHWTQYIHGFPAQERLQVLKNPCFWSPQRLKAFFMSGITGKLIIQCITIAILVLEYAPSPEPSMKESLAAIVLMFIVYKMSRNLWTLYLIAAGNWQCETLMTESGSLWYQGFVKKGKKRVTLFSRLV</sequence>
<dbReference type="EMBL" id="CALSBS010000001">
    <property type="protein sequence ID" value="CAH6635334.1"/>
    <property type="molecule type" value="Genomic_DNA"/>
</dbReference>
<keyword evidence="1" id="KW-0472">Membrane</keyword>
<proteinExistence type="predicted"/>
<feature type="transmembrane region" description="Helical" evidence="1">
    <location>
        <begin position="34"/>
        <end position="53"/>
    </location>
</feature>
<dbReference type="Proteomes" id="UP001152651">
    <property type="component" value="Unassembled WGS sequence"/>
</dbReference>
<feature type="transmembrane region" description="Helical" evidence="1">
    <location>
        <begin position="135"/>
        <end position="158"/>
    </location>
</feature>
<evidence type="ECO:0000256" key="1">
    <source>
        <dbReference type="SAM" id="Phobius"/>
    </source>
</evidence>
<keyword evidence="1" id="KW-0812">Transmembrane</keyword>